<name>A0A419DAT9_9BACT</name>
<accession>A0A419DAT9</accession>
<dbReference type="Gene3D" id="3.40.50.2000">
    <property type="entry name" value="Glycogen Phosphorylase B"/>
    <property type="match status" value="2"/>
</dbReference>
<organism evidence="1 2">
    <name type="scientific">candidate division WS5 bacterium</name>
    <dbReference type="NCBI Taxonomy" id="2093353"/>
    <lineage>
        <taxon>Bacteria</taxon>
        <taxon>candidate division WS5</taxon>
    </lineage>
</organism>
<dbReference type="Pfam" id="PF13692">
    <property type="entry name" value="Glyco_trans_1_4"/>
    <property type="match status" value="1"/>
</dbReference>
<gene>
    <name evidence="1" type="ORF">C4544_05880</name>
</gene>
<reference evidence="1 2" key="1">
    <citation type="journal article" date="2017" name="ISME J.">
        <title>Energy and carbon metabolisms in a deep terrestrial subsurface fluid microbial community.</title>
        <authorList>
            <person name="Momper L."/>
            <person name="Jungbluth S.P."/>
            <person name="Lee M.D."/>
            <person name="Amend J.P."/>
        </authorList>
    </citation>
    <scope>NUCLEOTIDE SEQUENCE [LARGE SCALE GENOMIC DNA]</scope>
    <source>
        <strain evidence="1">SURF_29</strain>
    </source>
</reference>
<protein>
    <submittedName>
        <fullName evidence="1">Glycosyltransferase</fullName>
    </submittedName>
</protein>
<dbReference type="GO" id="GO:0016740">
    <property type="term" value="F:transferase activity"/>
    <property type="evidence" value="ECO:0007669"/>
    <property type="project" value="UniProtKB-KW"/>
</dbReference>
<sequence length="406" mass="46757">MKKLIFLFVSKDKFPPFRVDVAVLFKDKMISRGHRIDWILQSEAPTKQPKIIIWEGDKVFLGATDNGTSKIKRLKKHIHRICNDFNMFSAFKKKQYDFILVKDLIISALIAIITSKINKSKLVYWLSYPFPESAIYEVQNGTARFPMLYWIRGHITKLILYRVILPIVDHIFVQSDQMKIDIIKEGAIEKKITPVPMGVSIKNIPFFNYDKKKDDKKEKIILYLGTLIKIRRMTFLVKVLNIVLGQFKDTKLYLVGGGQEPSDEQIIIDEARKNGIEDKIVITGNLPQKEAWQYVKEADVCLSPYYPIPILNSTSPTKIIEYMAMGKAVVANDHPEQKLVLEESGAGICVPYDEKKFADAIILLLRDKKKAQIMGTLGRKYAEEKRDYEKIANIVEDQLLLLTDRS</sequence>
<dbReference type="SUPFAM" id="SSF53756">
    <property type="entry name" value="UDP-Glycosyltransferase/glycogen phosphorylase"/>
    <property type="match status" value="1"/>
</dbReference>
<comment type="caution">
    <text evidence="1">The sequence shown here is derived from an EMBL/GenBank/DDBJ whole genome shotgun (WGS) entry which is preliminary data.</text>
</comment>
<evidence type="ECO:0000313" key="1">
    <source>
        <dbReference type="EMBL" id="RJO60190.1"/>
    </source>
</evidence>
<proteinExistence type="predicted"/>
<dbReference type="PANTHER" id="PTHR12526:SF630">
    <property type="entry name" value="GLYCOSYLTRANSFERASE"/>
    <property type="match status" value="1"/>
</dbReference>
<dbReference type="EMBL" id="QZJW01000051">
    <property type="protein sequence ID" value="RJO60190.1"/>
    <property type="molecule type" value="Genomic_DNA"/>
</dbReference>
<dbReference type="Proteomes" id="UP000285655">
    <property type="component" value="Unassembled WGS sequence"/>
</dbReference>
<dbReference type="PANTHER" id="PTHR12526">
    <property type="entry name" value="GLYCOSYLTRANSFERASE"/>
    <property type="match status" value="1"/>
</dbReference>
<evidence type="ECO:0000313" key="2">
    <source>
        <dbReference type="Proteomes" id="UP000285655"/>
    </source>
</evidence>
<dbReference type="AlphaFoldDB" id="A0A419DAT9"/>
<keyword evidence="1" id="KW-0808">Transferase</keyword>